<dbReference type="SUPFAM" id="SSF48452">
    <property type="entry name" value="TPR-like"/>
    <property type="match status" value="1"/>
</dbReference>
<reference evidence="2" key="1">
    <citation type="journal article" date="2019" name="Int. J. Syst. Evol. Microbiol.">
        <title>The Global Catalogue of Microorganisms (GCM) 10K type strain sequencing project: providing services to taxonomists for standard genome sequencing and annotation.</title>
        <authorList>
            <consortium name="The Broad Institute Genomics Platform"/>
            <consortium name="The Broad Institute Genome Sequencing Center for Infectious Disease"/>
            <person name="Wu L."/>
            <person name="Ma J."/>
        </authorList>
    </citation>
    <scope>NUCLEOTIDE SEQUENCE [LARGE SCALE GENOMIC DNA]</scope>
    <source>
        <strain evidence="2">CGMCC 4.7319</strain>
    </source>
</reference>
<dbReference type="PANTHER" id="PTHR46082">
    <property type="entry name" value="ATP/GTP-BINDING PROTEIN-RELATED"/>
    <property type="match status" value="1"/>
</dbReference>
<dbReference type="Gene3D" id="1.25.40.10">
    <property type="entry name" value="Tetratricopeptide repeat domain"/>
    <property type="match status" value="1"/>
</dbReference>
<proteinExistence type="predicted"/>
<dbReference type="RefSeq" id="WP_189154920.1">
    <property type="nucleotide sequence ID" value="NZ_BMNC01000003.1"/>
</dbReference>
<name>A0ABQ2HRK4_9PSEU</name>
<keyword evidence="2" id="KW-1185">Reference proteome</keyword>
<dbReference type="InterPro" id="IPR011990">
    <property type="entry name" value="TPR-like_helical_dom_sf"/>
</dbReference>
<evidence type="ECO:0008006" key="3">
    <source>
        <dbReference type="Google" id="ProtNLM"/>
    </source>
</evidence>
<gene>
    <name evidence="1" type="ORF">GCM10011609_25910</name>
</gene>
<dbReference type="Proteomes" id="UP000597656">
    <property type="component" value="Unassembled WGS sequence"/>
</dbReference>
<evidence type="ECO:0000313" key="2">
    <source>
        <dbReference type="Proteomes" id="UP000597656"/>
    </source>
</evidence>
<dbReference type="PANTHER" id="PTHR46082:SF6">
    <property type="entry name" value="AAA+ ATPASE DOMAIN-CONTAINING PROTEIN-RELATED"/>
    <property type="match status" value="1"/>
</dbReference>
<dbReference type="Pfam" id="PF13424">
    <property type="entry name" value="TPR_12"/>
    <property type="match status" value="1"/>
</dbReference>
<evidence type="ECO:0000313" key="1">
    <source>
        <dbReference type="EMBL" id="GGM87977.1"/>
    </source>
</evidence>
<comment type="caution">
    <text evidence="1">The sequence shown here is derived from an EMBL/GenBank/DDBJ whole genome shotgun (WGS) entry which is preliminary data.</text>
</comment>
<sequence length="198" mass="22365">MWFSRRKETPVPAELARRIKSALALFDAGQYQHAEPEWTALVLDCREQLGPDHPETLRNVDRLGSVYFRLKKLMQSEAMHRAAHEQALTTFGADHPETLSFAHNRACAMVVMGDRSAIPLLEDTLARQRRKLGMRHEATITTAKTLGVFLFMKGDAQGALDLLEEALAAAMRAFGRDDPLTADIAHQLDIVRRNSYRR</sequence>
<dbReference type="InterPro" id="IPR053137">
    <property type="entry name" value="NLR-like"/>
</dbReference>
<protein>
    <recommendedName>
        <fullName evidence="3">Tetratricopeptide repeat-containing protein</fullName>
    </recommendedName>
</protein>
<accession>A0ABQ2HRK4</accession>
<organism evidence="1 2">
    <name type="scientific">Lentzea pudingi</name>
    <dbReference type="NCBI Taxonomy" id="1789439"/>
    <lineage>
        <taxon>Bacteria</taxon>
        <taxon>Bacillati</taxon>
        <taxon>Actinomycetota</taxon>
        <taxon>Actinomycetes</taxon>
        <taxon>Pseudonocardiales</taxon>
        <taxon>Pseudonocardiaceae</taxon>
        <taxon>Lentzea</taxon>
    </lineage>
</organism>
<dbReference type="EMBL" id="BMNC01000003">
    <property type="protein sequence ID" value="GGM87977.1"/>
    <property type="molecule type" value="Genomic_DNA"/>
</dbReference>